<dbReference type="eggNOG" id="COG1028">
    <property type="taxonomic scope" value="Bacteria"/>
</dbReference>
<sequence>MTNTEQRPPASGPDRPIALITGVGRSIGIGAGIARRLAATGWDVAFTYWTPYDRRMEWGAEPGAAASIEKELAEAGARTAAIEADLTDPDAPTRIFDEAEQRLGGQVTALVLSHAESVDSGLLDTTVEAFDRHFAVNSRASWLLIREYGLRFRGAPGTTKDTTPGTTPDTTPSPTPGTAPGTATGRIVALTSDHTVGNLPYGASKGALDRITLAAAHELAHLGVTANVVNPGPVDTGWMNDELRETLVRGTPLGRLGTPLDTAHLVGFLCSPEGQWVNGQLLKSNGGAAS</sequence>
<dbReference type="Pfam" id="PF13561">
    <property type="entry name" value="adh_short_C2"/>
    <property type="match status" value="2"/>
</dbReference>
<evidence type="ECO:0000256" key="1">
    <source>
        <dbReference type="ARBA" id="ARBA00006484"/>
    </source>
</evidence>
<dbReference type="PROSITE" id="PS00061">
    <property type="entry name" value="ADH_SHORT"/>
    <property type="match status" value="1"/>
</dbReference>
<gene>
    <name evidence="4" type="ordered locus">SGR_3149</name>
</gene>
<dbReference type="GO" id="GO:0016614">
    <property type="term" value="F:oxidoreductase activity, acting on CH-OH group of donors"/>
    <property type="evidence" value="ECO:0007669"/>
    <property type="project" value="UniProtKB-ARBA"/>
</dbReference>
<dbReference type="HOGENOM" id="CLU_010194_1_3_11"/>
<dbReference type="Proteomes" id="UP000001685">
    <property type="component" value="Chromosome"/>
</dbReference>
<evidence type="ECO:0000313" key="4">
    <source>
        <dbReference type="EMBL" id="BAG19978.1"/>
    </source>
</evidence>
<dbReference type="SUPFAM" id="SSF51735">
    <property type="entry name" value="NAD(P)-binding Rossmann-fold domains"/>
    <property type="match status" value="1"/>
</dbReference>
<evidence type="ECO:0000313" key="5">
    <source>
        <dbReference type="Proteomes" id="UP000001685"/>
    </source>
</evidence>
<organism evidence="4 5">
    <name type="scientific">Streptomyces griseus subsp. griseus (strain JCM 4626 / CBS 651.72 / NBRC 13350 / KCC S-0626 / ISP 5235)</name>
    <dbReference type="NCBI Taxonomy" id="455632"/>
    <lineage>
        <taxon>Bacteria</taxon>
        <taxon>Bacillati</taxon>
        <taxon>Actinomycetota</taxon>
        <taxon>Actinomycetes</taxon>
        <taxon>Kitasatosporales</taxon>
        <taxon>Streptomycetaceae</taxon>
        <taxon>Streptomyces</taxon>
    </lineage>
</organism>
<dbReference type="PANTHER" id="PTHR48107">
    <property type="entry name" value="NADPH-DEPENDENT ALDEHYDE REDUCTASE-LIKE PROTEIN, CHLOROPLASTIC-RELATED"/>
    <property type="match status" value="1"/>
</dbReference>
<dbReference type="InterPro" id="IPR036291">
    <property type="entry name" value="NAD(P)-bd_dom_sf"/>
</dbReference>
<dbReference type="KEGG" id="sgr:SGR_3149"/>
<evidence type="ECO:0000256" key="2">
    <source>
        <dbReference type="ARBA" id="ARBA00023002"/>
    </source>
</evidence>
<protein>
    <submittedName>
        <fullName evidence="4">Short chain dehydrogenase</fullName>
    </submittedName>
</protein>
<feature type="compositionally biased region" description="Low complexity" evidence="3">
    <location>
        <begin position="154"/>
        <end position="170"/>
    </location>
</feature>
<dbReference type="RefSeq" id="WP_012379689.1">
    <property type="nucleotide sequence ID" value="NC_010572.1"/>
</dbReference>
<dbReference type="PANTHER" id="PTHR48107:SF7">
    <property type="entry name" value="RE15974P"/>
    <property type="match status" value="1"/>
</dbReference>
<name>B1VKV0_STRGG</name>
<dbReference type="AlphaFoldDB" id="B1VKV0"/>
<dbReference type="InterPro" id="IPR020904">
    <property type="entry name" value="Sc_DH/Rdtase_CS"/>
</dbReference>
<feature type="region of interest" description="Disordered" evidence="3">
    <location>
        <begin position="154"/>
        <end position="182"/>
    </location>
</feature>
<dbReference type="InterPro" id="IPR002347">
    <property type="entry name" value="SDR_fam"/>
</dbReference>
<dbReference type="EMBL" id="AP009493">
    <property type="protein sequence ID" value="BAG19978.1"/>
    <property type="molecule type" value="Genomic_DNA"/>
</dbReference>
<dbReference type="Gene3D" id="3.40.50.720">
    <property type="entry name" value="NAD(P)-binding Rossmann-like Domain"/>
    <property type="match status" value="1"/>
</dbReference>
<evidence type="ECO:0000256" key="3">
    <source>
        <dbReference type="SAM" id="MobiDB-lite"/>
    </source>
</evidence>
<keyword evidence="2" id="KW-0560">Oxidoreductase</keyword>
<accession>B1VKV0</accession>
<reference evidence="5" key="1">
    <citation type="journal article" date="2008" name="J. Bacteriol.">
        <title>Genome sequence of the streptomycin-producing microorganism Streptomyces griseus IFO 13350.</title>
        <authorList>
            <person name="Ohnishi Y."/>
            <person name="Ishikawa J."/>
            <person name="Hara H."/>
            <person name="Suzuki H."/>
            <person name="Ikenoya M."/>
            <person name="Ikeda H."/>
            <person name="Yamashita A."/>
            <person name="Hattori M."/>
            <person name="Horinouchi S."/>
        </authorList>
    </citation>
    <scope>NUCLEOTIDE SEQUENCE [LARGE SCALE GENOMIC DNA]</scope>
    <source>
        <strain evidence="5">JCM 4626 / NBRC 13350</strain>
    </source>
</reference>
<proteinExistence type="inferred from homology"/>
<dbReference type="PATRIC" id="fig|455632.4.peg.3215"/>
<dbReference type="PRINTS" id="PR00081">
    <property type="entry name" value="GDHRDH"/>
</dbReference>
<comment type="similarity">
    <text evidence="1">Belongs to the short-chain dehydrogenases/reductases (SDR) family.</text>
</comment>